<evidence type="ECO:0000259" key="1">
    <source>
        <dbReference type="Pfam" id="PF00271"/>
    </source>
</evidence>
<keyword evidence="4" id="KW-1185">Reference proteome</keyword>
<dbReference type="PANTHER" id="PTHR47396:SF1">
    <property type="entry name" value="ATP-DEPENDENT HELICASE IRC3-RELATED"/>
    <property type="match status" value="1"/>
</dbReference>
<dbReference type="RefSeq" id="WP_229737989.1">
    <property type="nucleotide sequence ID" value="NZ_BMGI01000001.1"/>
</dbReference>
<dbReference type="Gene3D" id="3.40.50.300">
    <property type="entry name" value="P-loop containing nucleotide triphosphate hydrolases"/>
    <property type="match status" value="1"/>
</dbReference>
<dbReference type="Pfam" id="PF00271">
    <property type="entry name" value="Helicase_C"/>
    <property type="match status" value="1"/>
</dbReference>
<dbReference type="InterPro" id="IPR050742">
    <property type="entry name" value="Helicase_Restrict-Modif_Enz"/>
</dbReference>
<proteinExistence type="predicted"/>
<evidence type="ECO:0000259" key="2">
    <source>
        <dbReference type="Pfam" id="PF08463"/>
    </source>
</evidence>
<dbReference type="InterPro" id="IPR013670">
    <property type="entry name" value="EcoEI_R_C_dom"/>
</dbReference>
<dbReference type="Pfam" id="PF08463">
    <property type="entry name" value="EcoEI_R_C"/>
    <property type="match status" value="1"/>
</dbReference>
<accession>A0ABQ1QAF7</accession>
<name>A0ABQ1QAF7_9RHOB</name>
<protein>
    <recommendedName>
        <fullName evidence="5">Restriction endonuclease subunit R</fullName>
    </recommendedName>
</protein>
<feature type="domain" description="EcoEI R protein C-terminal" evidence="2">
    <location>
        <begin position="381"/>
        <end position="561"/>
    </location>
</feature>
<evidence type="ECO:0008006" key="5">
    <source>
        <dbReference type="Google" id="ProtNLM"/>
    </source>
</evidence>
<dbReference type="EMBL" id="BMGI01000001">
    <property type="protein sequence ID" value="GGD19506.1"/>
    <property type="molecule type" value="Genomic_DNA"/>
</dbReference>
<reference evidence="4" key="1">
    <citation type="journal article" date="2019" name="Int. J. Syst. Evol. Microbiol.">
        <title>The Global Catalogue of Microorganisms (GCM) 10K type strain sequencing project: providing services to taxonomists for standard genome sequencing and annotation.</title>
        <authorList>
            <consortium name="The Broad Institute Genomics Platform"/>
            <consortium name="The Broad Institute Genome Sequencing Center for Infectious Disease"/>
            <person name="Wu L."/>
            <person name="Ma J."/>
        </authorList>
    </citation>
    <scope>NUCLEOTIDE SEQUENCE [LARGE SCALE GENOMIC DNA]</scope>
    <source>
        <strain evidence="4">CGMCC 1.12922</strain>
    </source>
</reference>
<evidence type="ECO:0000313" key="3">
    <source>
        <dbReference type="EMBL" id="GGD19506.1"/>
    </source>
</evidence>
<dbReference type="InterPro" id="IPR001650">
    <property type="entry name" value="Helicase_C-like"/>
</dbReference>
<dbReference type="PANTHER" id="PTHR47396">
    <property type="entry name" value="TYPE I RESTRICTION ENZYME ECOKI R PROTEIN"/>
    <property type="match status" value="1"/>
</dbReference>
<dbReference type="Proteomes" id="UP000617355">
    <property type="component" value="Unassembled WGS sequence"/>
</dbReference>
<comment type="caution">
    <text evidence="3">The sequence shown here is derived from an EMBL/GenBank/DDBJ whole genome shotgun (WGS) entry which is preliminary data.</text>
</comment>
<organism evidence="3 4">
    <name type="scientific">Sinisalibacter lacisalsi</name>
    <dbReference type="NCBI Taxonomy" id="1526570"/>
    <lineage>
        <taxon>Bacteria</taxon>
        <taxon>Pseudomonadati</taxon>
        <taxon>Pseudomonadota</taxon>
        <taxon>Alphaproteobacteria</taxon>
        <taxon>Rhodobacterales</taxon>
        <taxon>Roseobacteraceae</taxon>
        <taxon>Sinisalibacter</taxon>
    </lineage>
</organism>
<sequence>MAEYPYERSVADGVNVGYEVYRIRTSVTEQGGRVEAAGFQVPVRDKRTRAVRYRELDDDIDYEGRDLDRSVVNPNQIRTILQTYKDRVFTELFPERSGDWLPKTLIFAKDDNHAEEIVLAVREVFGEGNDFAKKITYRNTGEDPKTLIKAFRVDPFPRVAVTVDMIATGTDIKSVEVLIFMRDVKSEGYYEQMKGRGVRTIPDADLRAVTPDAKTKTRFILIDAVGVSETKKSASQPLERKRSVSFDALIDQIAQGRRDEDALSSLAARLAALDRKLDDEDRQRVAELTGGKTPRDLANALLDAIDPDTQQDEIERKYGPVTTPEQEKAVIDEMVEAACAPFDSPDARNHLKLIKQKTEQVIDEVTTDEVLGAGFDLKHAEETVTSFRRFIEENRDELTALQIIYNQPRGQQKLTYAGIRELVEALTAPPHYLTTANVWQAFRRLEAAKVRGAPVDDQLTEVVGLVRFALGQDELLEPFADKVEQRFNLWLGREKKAGRDYSEAQTGWLRAIASYIAANAEIAPRDFMEVPGLIERGGIVAARAAFGEGLNDMLDDLQGALVA</sequence>
<gene>
    <name evidence="3" type="ORF">GCM10011358_00120</name>
</gene>
<evidence type="ECO:0000313" key="4">
    <source>
        <dbReference type="Proteomes" id="UP000617355"/>
    </source>
</evidence>
<dbReference type="InterPro" id="IPR027417">
    <property type="entry name" value="P-loop_NTPase"/>
</dbReference>
<dbReference type="SUPFAM" id="SSF52540">
    <property type="entry name" value="P-loop containing nucleoside triphosphate hydrolases"/>
    <property type="match status" value="1"/>
</dbReference>
<feature type="domain" description="Helicase C-terminal" evidence="1">
    <location>
        <begin position="103"/>
        <end position="199"/>
    </location>
</feature>